<reference evidence="1 2" key="1">
    <citation type="journal article" date="2010" name="Stand. Genomic Sci.">
        <title>Complete genome sequence of Intrasporangium calvum type strain (7 KIP).</title>
        <authorList>
            <person name="Del Rio T.G."/>
            <person name="Chertkov O."/>
            <person name="Yasawong M."/>
            <person name="Lucas S."/>
            <person name="Deshpande S."/>
            <person name="Cheng J.F."/>
            <person name="Detter C."/>
            <person name="Tapia R."/>
            <person name="Han C."/>
            <person name="Goodwin L."/>
            <person name="Pitluck S."/>
            <person name="Liolios K."/>
            <person name="Ivanova N."/>
            <person name="Mavromatis K."/>
            <person name="Pati A."/>
            <person name="Chen A."/>
            <person name="Palaniappan K."/>
            <person name="Land M."/>
            <person name="Hauser L."/>
            <person name="Chang Y.J."/>
            <person name="Jeffries C.D."/>
            <person name="Rohde M."/>
            <person name="Pukall R."/>
            <person name="Sikorski J."/>
            <person name="Goker M."/>
            <person name="Woyke T."/>
            <person name="Bristow J."/>
            <person name="Eisen J.A."/>
            <person name="Markowitz V."/>
            <person name="Hugenholtz P."/>
            <person name="Kyrpides N.C."/>
            <person name="Klenk H.P."/>
            <person name="Lapidus A."/>
        </authorList>
    </citation>
    <scope>NUCLEOTIDE SEQUENCE [LARGE SCALE GENOMIC DNA]</scope>
    <source>
        <strain evidence="2">ATCC 23552 / DSM 43043 / JCM 3097 / NBRC 12989 / 7 KIP</strain>
    </source>
</reference>
<dbReference type="AlphaFoldDB" id="E6S910"/>
<dbReference type="EMBL" id="CP002343">
    <property type="protein sequence ID" value="ADU49185.1"/>
    <property type="molecule type" value="Genomic_DNA"/>
</dbReference>
<evidence type="ECO:0000313" key="2">
    <source>
        <dbReference type="Proteomes" id="UP000008914"/>
    </source>
</evidence>
<dbReference type="KEGG" id="ica:Intca_2683"/>
<dbReference type="HOGENOM" id="CLU_2770356_0_0_11"/>
<name>E6S910_INTC7</name>
<organism evidence="1 2">
    <name type="scientific">Intrasporangium calvum (strain ATCC 23552 / DSM 43043 / JCM 3097 / NBRC 12989 / NCIMB 10167 / NRRL B-3866 / 7 KIP)</name>
    <dbReference type="NCBI Taxonomy" id="710696"/>
    <lineage>
        <taxon>Bacteria</taxon>
        <taxon>Bacillati</taxon>
        <taxon>Actinomycetota</taxon>
        <taxon>Actinomycetes</taxon>
        <taxon>Micrococcales</taxon>
        <taxon>Intrasporangiaceae</taxon>
        <taxon>Intrasporangium</taxon>
    </lineage>
</organism>
<keyword evidence="2" id="KW-1185">Reference proteome</keyword>
<dbReference type="RefSeq" id="WP_013493499.1">
    <property type="nucleotide sequence ID" value="NC_014830.1"/>
</dbReference>
<evidence type="ECO:0000313" key="1">
    <source>
        <dbReference type="EMBL" id="ADU49185.1"/>
    </source>
</evidence>
<dbReference type="Proteomes" id="UP000008914">
    <property type="component" value="Chromosome"/>
</dbReference>
<proteinExistence type="predicted"/>
<gene>
    <name evidence="1" type="ordered locus">Intca_2683</name>
</gene>
<accession>E6S910</accession>
<protein>
    <submittedName>
        <fullName evidence="1">Uncharacterized protein</fullName>
    </submittedName>
</protein>
<sequence>MSTTNSQTSPEYIRTGPLVDEAFELIREATRLARDGGTEEERCLFAFRKHELLERIGAAAAVEESKDRA</sequence>
<dbReference type="STRING" id="710696.Intca_2683"/>